<comment type="caution">
    <text evidence="1">The sequence shown here is derived from an EMBL/GenBank/DDBJ whole genome shotgun (WGS) entry which is preliminary data.</text>
</comment>
<gene>
    <name evidence="1" type="ORF">LCGC14_1078860</name>
</gene>
<protein>
    <submittedName>
        <fullName evidence="1">Uncharacterized protein</fullName>
    </submittedName>
</protein>
<proteinExistence type="predicted"/>
<dbReference type="EMBL" id="LAZR01004707">
    <property type="protein sequence ID" value="KKN06288.1"/>
    <property type="molecule type" value="Genomic_DNA"/>
</dbReference>
<accession>A0A0F9QLR7</accession>
<evidence type="ECO:0000313" key="1">
    <source>
        <dbReference type="EMBL" id="KKN06288.1"/>
    </source>
</evidence>
<reference evidence="1" key="1">
    <citation type="journal article" date="2015" name="Nature">
        <title>Complex archaea that bridge the gap between prokaryotes and eukaryotes.</title>
        <authorList>
            <person name="Spang A."/>
            <person name="Saw J.H."/>
            <person name="Jorgensen S.L."/>
            <person name="Zaremba-Niedzwiedzka K."/>
            <person name="Martijn J."/>
            <person name="Lind A.E."/>
            <person name="van Eijk R."/>
            <person name="Schleper C."/>
            <person name="Guy L."/>
            <person name="Ettema T.J."/>
        </authorList>
    </citation>
    <scope>NUCLEOTIDE SEQUENCE</scope>
</reference>
<sequence>MEKKDEKSKPEYTQEQLNEMDYKRLRQAALDAGLSPVGQDLKGLKMLLGAGPKNATVLDNSEGMSSEEMTKLYNEQKRVPQKTVYWDKDDEAFWKMREKNPEAFDNTDMTDKSAKSQHVFSKKVKCHCGEKFKIERVYKKTRDGRPVMVIDKAPMDYKPCPKCGRMYYYHNPEKDVEIFAP</sequence>
<name>A0A0F9QLR7_9ZZZZ</name>
<organism evidence="1">
    <name type="scientific">marine sediment metagenome</name>
    <dbReference type="NCBI Taxonomy" id="412755"/>
    <lineage>
        <taxon>unclassified sequences</taxon>
        <taxon>metagenomes</taxon>
        <taxon>ecological metagenomes</taxon>
    </lineage>
</organism>
<dbReference type="AlphaFoldDB" id="A0A0F9QLR7"/>